<dbReference type="AlphaFoldDB" id="A0A1G8Y4W7"/>
<reference evidence="2 3" key="1">
    <citation type="submission" date="2016-10" db="EMBL/GenBank/DDBJ databases">
        <authorList>
            <person name="de Groot N.N."/>
        </authorList>
    </citation>
    <scope>NUCLEOTIDE SEQUENCE [LARGE SCALE GENOMIC DNA]</scope>
    <source>
        <strain evidence="2 3">CGMCC 1.10076</strain>
    </source>
</reference>
<dbReference type="RefSeq" id="WP_091395117.1">
    <property type="nucleotide sequence ID" value="NZ_BKAI01000011.1"/>
</dbReference>
<name>A0A1G8Y4W7_9FLAO</name>
<dbReference type="InterPro" id="IPR019861">
    <property type="entry name" value="PorP/SprF_Bacteroidetes"/>
</dbReference>
<protein>
    <submittedName>
        <fullName evidence="2">Type IX secretion system membrane protein, PorP/SprF family</fullName>
    </submittedName>
</protein>
<dbReference type="NCBIfam" id="TIGR03519">
    <property type="entry name" value="T9SS_PorP_fam"/>
    <property type="match status" value="1"/>
</dbReference>
<dbReference type="STRING" id="1128970.SAMN04487935_2169"/>
<evidence type="ECO:0000313" key="2">
    <source>
        <dbReference type="EMBL" id="SDJ97110.1"/>
    </source>
</evidence>
<keyword evidence="3" id="KW-1185">Reference proteome</keyword>
<accession>A0A1G8Y4W7</accession>
<organism evidence="2 3">
    <name type="scientific">Flavobacterium noncentrifugens</name>
    <dbReference type="NCBI Taxonomy" id="1128970"/>
    <lineage>
        <taxon>Bacteria</taxon>
        <taxon>Pseudomonadati</taxon>
        <taxon>Bacteroidota</taxon>
        <taxon>Flavobacteriia</taxon>
        <taxon>Flavobacteriales</taxon>
        <taxon>Flavobacteriaceae</taxon>
        <taxon>Flavobacterium</taxon>
    </lineage>
</organism>
<dbReference type="EMBL" id="FNEZ01000003">
    <property type="protein sequence ID" value="SDJ97110.1"/>
    <property type="molecule type" value="Genomic_DNA"/>
</dbReference>
<dbReference type="Proteomes" id="UP000199580">
    <property type="component" value="Unassembled WGS sequence"/>
</dbReference>
<gene>
    <name evidence="2" type="ORF">SAMN04487935_2169</name>
</gene>
<evidence type="ECO:0000313" key="3">
    <source>
        <dbReference type="Proteomes" id="UP000199580"/>
    </source>
</evidence>
<dbReference type="OrthoDB" id="1186563at2"/>
<feature type="chain" id="PRO_5011438330" evidence="1">
    <location>
        <begin position="21"/>
        <end position="345"/>
    </location>
</feature>
<sequence>MKLKALFTLLVFGMFGRAVAQDPVFTQYFLVPETINPGFTGLMDTWHAGILHRTQWPDGNRRMDTEFAFVNAAVGANAGIGVTVMNHSEKFTGYNFFQFNGVYSYRVSIGDEWNFRPGIEAGYGTKNFGFGGLLLEDQVNINTGEISAGSIDPNVMRATNRINFFDISAGFLFDKEDVWFGATLKHLNKPDISFTENGNVPLDLFLSVHGGYAFNIYDTRTMWMPEDTKLLLTANYMRQTQYNRLDIGSALIFKAFTFGGTAVLNPEGKSDNSHLLTSINAFGSLQAGHFVFGYSYDFNTSKLGPTRGVYELSLTWQLDFNHKCWGCPNYQVELRSDGRAGYQRR</sequence>
<dbReference type="Pfam" id="PF11751">
    <property type="entry name" value="PorP_SprF"/>
    <property type="match status" value="1"/>
</dbReference>
<evidence type="ECO:0000256" key="1">
    <source>
        <dbReference type="SAM" id="SignalP"/>
    </source>
</evidence>
<keyword evidence="1" id="KW-0732">Signal</keyword>
<proteinExistence type="predicted"/>
<feature type="signal peptide" evidence="1">
    <location>
        <begin position="1"/>
        <end position="20"/>
    </location>
</feature>